<name>A0A2Z2HP62_9EURY</name>
<gene>
    <name evidence="1" type="ORF">B1756_02735</name>
</gene>
<dbReference type="Proteomes" id="UP000250088">
    <property type="component" value="Chromosome"/>
</dbReference>
<dbReference type="EMBL" id="CP019893">
    <property type="protein sequence ID" value="ARS88780.1"/>
    <property type="molecule type" value="Genomic_DNA"/>
</dbReference>
<dbReference type="GeneID" id="32892960"/>
<evidence type="ECO:0000313" key="2">
    <source>
        <dbReference type="Proteomes" id="UP000250088"/>
    </source>
</evidence>
<dbReference type="AlphaFoldDB" id="A0A2Z2HP62"/>
<evidence type="ECO:0000313" key="1">
    <source>
        <dbReference type="EMBL" id="ARS88780.1"/>
    </source>
</evidence>
<dbReference type="OrthoDB" id="204933at2157"/>
<organism evidence="1 2">
    <name type="scientific">Natrarchaeobaculum aegyptiacum</name>
    <dbReference type="NCBI Taxonomy" id="745377"/>
    <lineage>
        <taxon>Archaea</taxon>
        <taxon>Methanobacteriati</taxon>
        <taxon>Methanobacteriota</taxon>
        <taxon>Stenosarchaea group</taxon>
        <taxon>Halobacteria</taxon>
        <taxon>Halobacteriales</taxon>
        <taxon>Natrialbaceae</taxon>
        <taxon>Natrarchaeobaculum</taxon>
    </lineage>
</organism>
<dbReference type="Gene3D" id="3.40.50.300">
    <property type="entry name" value="P-loop containing nucleotide triphosphate hydrolases"/>
    <property type="match status" value="1"/>
</dbReference>
<accession>A0A2Z2HP62</accession>
<dbReference type="KEGG" id="naj:B1756_02735"/>
<proteinExistence type="predicted"/>
<sequence length="152" mass="16628">MIDCPVGLARDVGVVLACSDLAVLVTVPERPALVDGLRTGRLATELGSPVAAIALNLVTRDCDDRFAEWLTAHVGSDVTTIERDDAVAQSRWLPVAEVDSSVRAVEAYRSIAERLRRTHDRFANRRGVIQTDSAYLRLQAREEVRGPSCSSR</sequence>
<evidence type="ECO:0008006" key="3">
    <source>
        <dbReference type="Google" id="ProtNLM"/>
    </source>
</evidence>
<dbReference type="InterPro" id="IPR027417">
    <property type="entry name" value="P-loop_NTPase"/>
</dbReference>
<keyword evidence="2" id="KW-1185">Reference proteome</keyword>
<protein>
    <recommendedName>
        <fullName evidence="3">CobQ/CobB/MinD/ParA nucleotide binding domain-containing protein</fullName>
    </recommendedName>
</protein>
<reference evidence="2" key="1">
    <citation type="submission" date="2017-02" db="EMBL/GenBank/DDBJ databases">
        <title>Natronthermophilus aegyptiacus gen. nov.,sp. nov., an aerobic, extremely halophilic alkalithermophilic archaeon isolated from the athalassohaline Wadi An Natrun, Egypt.</title>
        <authorList>
            <person name="Zhao B."/>
        </authorList>
    </citation>
    <scope>NUCLEOTIDE SEQUENCE [LARGE SCALE GENOMIC DNA]</scope>
    <source>
        <strain evidence="2">JW/NM-HA 15</strain>
    </source>
</reference>
<dbReference type="SUPFAM" id="SSF52540">
    <property type="entry name" value="P-loop containing nucleoside triphosphate hydrolases"/>
    <property type="match status" value="1"/>
</dbReference>
<dbReference type="RefSeq" id="WP_086887165.1">
    <property type="nucleotide sequence ID" value="NZ_CP019893.1"/>
</dbReference>